<gene>
    <name evidence="2" type="ORF">SCF082_LOCUS271</name>
</gene>
<dbReference type="Pfam" id="PF07466">
    <property type="entry name" value="DUF1517"/>
    <property type="match status" value="1"/>
</dbReference>
<dbReference type="InterPro" id="IPR010903">
    <property type="entry name" value="DUF1517"/>
</dbReference>
<name>A0ABP0H740_9DINO</name>
<sequence>MARRSRVAVVVALAALAAYATTATCFVASPWRDVVRGHRTSALAGRTTSTAAGRACSAPGELGRPLAICLAAAVLACGGLRGLRPRHGLPTCREGRVARRAWPWEEEDPYAKCTALKLQLGMQFSKNMLTTLNKLADGADTSSDAGLHQLMLDVVLALKRSETTWRYADCVQLLFDAEDEGRAAAGKLQRWGLEAQEKWGDGDWEKEKEKRMTEYVVVTLMISCYGAILEEKEDKIRSAADVKKILGAISEVQEDELLQLDVQWIPEEEGDSLSAMEVTMKFPELVMI</sequence>
<protein>
    <submittedName>
        <fullName evidence="2">Uncharacterized protein</fullName>
    </submittedName>
</protein>
<keyword evidence="1" id="KW-0732">Signal</keyword>
<comment type="caution">
    <text evidence="2">The sequence shown here is derived from an EMBL/GenBank/DDBJ whole genome shotgun (WGS) entry which is preliminary data.</text>
</comment>
<proteinExistence type="predicted"/>
<dbReference type="PANTHER" id="PTHR33975:SF2">
    <property type="entry name" value="MYELIN-ASSOCIATED OLIGODENDROCYTE BASIC PROTEIN"/>
    <property type="match status" value="1"/>
</dbReference>
<dbReference type="Proteomes" id="UP001642464">
    <property type="component" value="Unassembled WGS sequence"/>
</dbReference>
<dbReference type="InterPro" id="IPR053023">
    <property type="entry name" value="FLAP_modulator"/>
</dbReference>
<keyword evidence="3" id="KW-1185">Reference proteome</keyword>
<evidence type="ECO:0000313" key="2">
    <source>
        <dbReference type="EMBL" id="CAK8985772.1"/>
    </source>
</evidence>
<feature type="chain" id="PRO_5047440888" evidence="1">
    <location>
        <begin position="23"/>
        <end position="288"/>
    </location>
</feature>
<dbReference type="EMBL" id="CAXAMM010000070">
    <property type="protein sequence ID" value="CAK8985772.1"/>
    <property type="molecule type" value="Genomic_DNA"/>
</dbReference>
<accession>A0ABP0H740</accession>
<organism evidence="2 3">
    <name type="scientific">Durusdinium trenchii</name>
    <dbReference type="NCBI Taxonomy" id="1381693"/>
    <lineage>
        <taxon>Eukaryota</taxon>
        <taxon>Sar</taxon>
        <taxon>Alveolata</taxon>
        <taxon>Dinophyceae</taxon>
        <taxon>Suessiales</taxon>
        <taxon>Symbiodiniaceae</taxon>
        <taxon>Durusdinium</taxon>
    </lineage>
</organism>
<evidence type="ECO:0000313" key="3">
    <source>
        <dbReference type="Proteomes" id="UP001642464"/>
    </source>
</evidence>
<feature type="signal peptide" evidence="1">
    <location>
        <begin position="1"/>
        <end position="22"/>
    </location>
</feature>
<dbReference type="PANTHER" id="PTHR33975">
    <property type="entry name" value="MYELIN-ASSOCIATED OLIGODENDROCYTE BASIC PROTEIN"/>
    <property type="match status" value="1"/>
</dbReference>
<evidence type="ECO:0000256" key="1">
    <source>
        <dbReference type="SAM" id="SignalP"/>
    </source>
</evidence>
<reference evidence="2 3" key="1">
    <citation type="submission" date="2024-02" db="EMBL/GenBank/DDBJ databases">
        <authorList>
            <person name="Chen Y."/>
            <person name="Shah S."/>
            <person name="Dougan E. K."/>
            <person name="Thang M."/>
            <person name="Chan C."/>
        </authorList>
    </citation>
    <scope>NUCLEOTIDE SEQUENCE [LARGE SCALE GENOMIC DNA]</scope>
</reference>